<evidence type="ECO:0000256" key="1">
    <source>
        <dbReference type="ARBA" id="ARBA00022801"/>
    </source>
</evidence>
<dbReference type="PANTHER" id="PTHR42776:SF27">
    <property type="entry name" value="DIPEPTIDYL PEPTIDASE FAMILY MEMBER 6"/>
    <property type="match status" value="1"/>
</dbReference>
<sequence length="604" mass="65097">MTAVPTRFGFAFSGDGRWAACLSAVDDDVTAERWDLARPAPTRHVLDGTETPIDRRCGVLPLDDGRVLLTQPASGTVLAAEPTPVGLRVTRSWRVPSMLAGFPLAGPSPALLLVTIEDDGYSRIWRLSDSTPHPDPVLRVPGVLAGGVWLDDSRTLALNHTGPEHRTSGVLVDLAERSWRRIWSVSDTTIDRIVAYSGQTGALAVTTTAPGLQQPGTEQIGLRLPGDGTVRFPATLNRSPHTRTPLGFDPGGGSLLVREMQGATARLAAYDPVRDRLTPLQTPRGMLWPPVQWADDGRIHMRFAAPDQPPTLATVDEAAYSGAPEPIVRYAAHAEADRWAGADLVELPGPAGPIEAIVYGGPDWRCSRHLVVALHGGPLAAWLYEFEPLFQQLAAAGIAVVAPNQRGSTGYGDEHLRPVIGDWGGRDLDDVLHLTRAIAGDRAGLPRPVVLGGSYGAFLALLAACRDPELWSGCVALAPFTSAAALRGDVERPIGERVSRLSRCDATGERRRIDRDVLAACATLTARLLIVHGDRDEVVPVGQSRALRRRLLELGRTEGVDFDYLEVGGDHHGVVQAWPPVLRETVVRFCLAAERIFTIDQEGR</sequence>
<feature type="domain" description="Peptidase S9 prolyl oligopeptidase catalytic" evidence="2">
    <location>
        <begin position="389"/>
        <end position="575"/>
    </location>
</feature>
<dbReference type="PANTHER" id="PTHR42776">
    <property type="entry name" value="SERINE PEPTIDASE S9 FAMILY MEMBER"/>
    <property type="match status" value="1"/>
</dbReference>
<dbReference type="SUPFAM" id="SSF82171">
    <property type="entry name" value="DPP6 N-terminal domain-like"/>
    <property type="match status" value="1"/>
</dbReference>
<dbReference type="InterPro" id="IPR001375">
    <property type="entry name" value="Peptidase_S9_cat"/>
</dbReference>
<reference evidence="4" key="1">
    <citation type="journal article" date="2019" name="Int. J. Syst. Evol. Microbiol.">
        <title>The Global Catalogue of Microorganisms (GCM) 10K type strain sequencing project: providing services to taxonomists for standard genome sequencing and annotation.</title>
        <authorList>
            <consortium name="The Broad Institute Genomics Platform"/>
            <consortium name="The Broad Institute Genome Sequencing Center for Infectious Disease"/>
            <person name="Wu L."/>
            <person name="Ma J."/>
        </authorList>
    </citation>
    <scope>NUCLEOTIDE SEQUENCE [LARGE SCALE GENOMIC DNA]</scope>
    <source>
        <strain evidence="4">JCM 17440</strain>
    </source>
</reference>
<protein>
    <recommendedName>
        <fullName evidence="2">Peptidase S9 prolyl oligopeptidase catalytic domain-containing protein</fullName>
    </recommendedName>
</protein>
<dbReference type="Pfam" id="PF00326">
    <property type="entry name" value="Peptidase_S9"/>
    <property type="match status" value="1"/>
</dbReference>
<gene>
    <name evidence="3" type="ORF">GCM10022254_74550</name>
</gene>
<keyword evidence="4" id="KW-1185">Reference proteome</keyword>
<evidence type="ECO:0000313" key="3">
    <source>
        <dbReference type="EMBL" id="GAA4242235.1"/>
    </source>
</evidence>
<evidence type="ECO:0000313" key="4">
    <source>
        <dbReference type="Proteomes" id="UP001501710"/>
    </source>
</evidence>
<dbReference type="Proteomes" id="UP001501710">
    <property type="component" value="Unassembled WGS sequence"/>
</dbReference>
<accession>A0ABP8CRZ6</accession>
<organism evidence="3 4">
    <name type="scientific">Actinomadura meridiana</name>
    <dbReference type="NCBI Taxonomy" id="559626"/>
    <lineage>
        <taxon>Bacteria</taxon>
        <taxon>Bacillati</taxon>
        <taxon>Actinomycetota</taxon>
        <taxon>Actinomycetes</taxon>
        <taxon>Streptosporangiales</taxon>
        <taxon>Thermomonosporaceae</taxon>
        <taxon>Actinomadura</taxon>
    </lineage>
</organism>
<comment type="caution">
    <text evidence="3">The sequence shown here is derived from an EMBL/GenBank/DDBJ whole genome shotgun (WGS) entry which is preliminary data.</text>
</comment>
<evidence type="ECO:0000259" key="2">
    <source>
        <dbReference type="Pfam" id="PF00326"/>
    </source>
</evidence>
<dbReference type="Gene3D" id="3.40.50.1820">
    <property type="entry name" value="alpha/beta hydrolase"/>
    <property type="match status" value="1"/>
</dbReference>
<name>A0ABP8CRZ6_9ACTN</name>
<dbReference type="RefSeq" id="WP_344907576.1">
    <property type="nucleotide sequence ID" value="NZ_BAABAS010000029.1"/>
</dbReference>
<proteinExistence type="predicted"/>
<dbReference type="EMBL" id="BAABAS010000029">
    <property type="protein sequence ID" value="GAA4242235.1"/>
    <property type="molecule type" value="Genomic_DNA"/>
</dbReference>
<dbReference type="InterPro" id="IPR029058">
    <property type="entry name" value="AB_hydrolase_fold"/>
</dbReference>
<dbReference type="SUPFAM" id="SSF53474">
    <property type="entry name" value="alpha/beta-Hydrolases"/>
    <property type="match status" value="1"/>
</dbReference>
<keyword evidence="1" id="KW-0378">Hydrolase</keyword>